<evidence type="ECO:0000313" key="2">
    <source>
        <dbReference type="Proteomes" id="UP000501669"/>
    </source>
</evidence>
<dbReference type="EMBL" id="CP027561">
    <property type="protein sequence ID" value="QJP94133.1"/>
    <property type="molecule type" value="Genomic_DNA"/>
</dbReference>
<proteinExistence type="predicted"/>
<organism evidence="1 2">
    <name type="scientific">Pseudomonas fluorescens</name>
    <dbReference type="NCBI Taxonomy" id="294"/>
    <lineage>
        <taxon>Bacteria</taxon>
        <taxon>Pseudomonadati</taxon>
        <taxon>Pseudomonadota</taxon>
        <taxon>Gammaproteobacteria</taxon>
        <taxon>Pseudomonadales</taxon>
        <taxon>Pseudomonadaceae</taxon>
        <taxon>Pseudomonas</taxon>
    </lineage>
</organism>
<reference evidence="1 2" key="1">
    <citation type="submission" date="2018-03" db="EMBL/GenBank/DDBJ databases">
        <title>Complete genome sequence of Pseudomonas fluorescens sp. G7.</title>
        <authorList>
            <person name="Gao C.-H."/>
            <person name="Li Z."/>
            <person name="Cai P."/>
        </authorList>
    </citation>
    <scope>NUCLEOTIDE SEQUENCE [LARGE SCALE GENOMIC DNA]</scope>
    <source>
        <strain evidence="1 2">G7</strain>
    </source>
</reference>
<name>A0A7Z3C282_PSEFL</name>
<protein>
    <submittedName>
        <fullName evidence="1">Uncharacterized protein</fullName>
    </submittedName>
</protein>
<evidence type="ECO:0000313" key="1">
    <source>
        <dbReference type="EMBL" id="QJP94133.1"/>
    </source>
</evidence>
<dbReference type="Proteomes" id="UP000501669">
    <property type="component" value="Chromosome"/>
</dbReference>
<accession>A0A7Z3C282</accession>
<dbReference type="AlphaFoldDB" id="A0A7Z3C282"/>
<sequence length="69" mass="7919">MLMTRDFTGTGRLPKPGNSLVSGLCRRIDTPFTEEGNGHRRTRFIRTMKRNTGNREKMWAGQTAPFFCL</sequence>
<gene>
    <name evidence="1" type="ORF">C6Y56_05820</name>
</gene>